<dbReference type="OrthoDB" id="9805030at2"/>
<comment type="caution">
    <text evidence="6">Lacks conserved residue(s) required for the propagation of feature annotation.</text>
</comment>
<comment type="catalytic activity">
    <reaction evidence="6 8">
        <text>AMP + ATP = 2 ADP</text>
        <dbReference type="Rhea" id="RHEA:12973"/>
        <dbReference type="ChEBI" id="CHEBI:30616"/>
        <dbReference type="ChEBI" id="CHEBI:456215"/>
        <dbReference type="ChEBI" id="CHEBI:456216"/>
        <dbReference type="EC" id="2.7.4.3"/>
    </reaction>
</comment>
<dbReference type="CDD" id="cd01428">
    <property type="entry name" value="ADK"/>
    <property type="match status" value="1"/>
</dbReference>
<keyword evidence="3 6" id="KW-0547">Nucleotide-binding</keyword>
<dbReference type="EC" id="2.7.4.3" evidence="6 8"/>
<organism evidence="9 10">
    <name type="scientific">Dehalococcoides mccartyi</name>
    <dbReference type="NCBI Taxonomy" id="61435"/>
    <lineage>
        <taxon>Bacteria</taxon>
        <taxon>Bacillati</taxon>
        <taxon>Chloroflexota</taxon>
        <taxon>Dehalococcoidia</taxon>
        <taxon>Dehalococcoidales</taxon>
        <taxon>Dehalococcoidaceae</taxon>
        <taxon>Dehalococcoides</taxon>
    </lineage>
</organism>
<dbReference type="eggNOG" id="COG0563">
    <property type="taxonomic scope" value="Bacteria"/>
</dbReference>
<proteinExistence type="inferred from homology"/>
<dbReference type="GO" id="GO:0005524">
    <property type="term" value="F:ATP binding"/>
    <property type="evidence" value="ECO:0007669"/>
    <property type="project" value="UniProtKB-UniRule"/>
</dbReference>
<dbReference type="SUPFAM" id="SSF52540">
    <property type="entry name" value="P-loop containing nucleoside triphosphate hydrolases"/>
    <property type="match status" value="1"/>
</dbReference>
<feature type="binding site" evidence="6">
    <location>
        <begin position="58"/>
        <end position="60"/>
    </location>
    <ligand>
        <name>AMP</name>
        <dbReference type="ChEBI" id="CHEBI:456215"/>
    </ligand>
</feature>
<dbReference type="PROSITE" id="PS00113">
    <property type="entry name" value="ADENYLATE_KINASE"/>
    <property type="match status" value="1"/>
</dbReference>
<feature type="binding site" evidence="6">
    <location>
        <position position="171"/>
    </location>
    <ligand>
        <name>AMP</name>
        <dbReference type="ChEBI" id="CHEBI:456215"/>
    </ligand>
</feature>
<dbReference type="NCBIfam" id="NF001380">
    <property type="entry name" value="PRK00279.1-2"/>
    <property type="match status" value="1"/>
</dbReference>
<dbReference type="InterPro" id="IPR006259">
    <property type="entry name" value="Adenyl_kin_sub"/>
</dbReference>
<keyword evidence="1 6" id="KW-0808">Transferase</keyword>
<dbReference type="InterPro" id="IPR000850">
    <property type="entry name" value="Adenylat/UMP-CMP_kin"/>
</dbReference>
<keyword evidence="2 6" id="KW-0545">Nucleotide biosynthesis</keyword>
<dbReference type="GO" id="GO:0005737">
    <property type="term" value="C:cytoplasm"/>
    <property type="evidence" value="ECO:0007669"/>
    <property type="project" value="UniProtKB-SubCell"/>
</dbReference>
<dbReference type="InterPro" id="IPR027417">
    <property type="entry name" value="P-loop_NTPase"/>
</dbReference>
<feature type="binding site" evidence="6">
    <location>
        <position position="32"/>
    </location>
    <ligand>
        <name>AMP</name>
        <dbReference type="ChEBI" id="CHEBI:456215"/>
    </ligand>
</feature>
<dbReference type="AlphaFoldDB" id="A0A0V8M4J0"/>
<comment type="similarity">
    <text evidence="6 7">Belongs to the adenylate kinase family.</text>
</comment>
<feature type="binding site" evidence="6">
    <location>
        <position position="93"/>
    </location>
    <ligand>
        <name>AMP</name>
        <dbReference type="ChEBI" id="CHEBI:456215"/>
    </ligand>
</feature>
<feature type="binding site" evidence="6">
    <location>
        <begin position="86"/>
        <end position="89"/>
    </location>
    <ligand>
        <name>AMP</name>
        <dbReference type="ChEBI" id="CHEBI:456215"/>
    </ligand>
</feature>
<evidence type="ECO:0000256" key="5">
    <source>
        <dbReference type="ARBA" id="ARBA00022840"/>
    </source>
</evidence>
<evidence type="ECO:0000256" key="1">
    <source>
        <dbReference type="ARBA" id="ARBA00022679"/>
    </source>
</evidence>
<comment type="subunit">
    <text evidence="6 8">Monomer.</text>
</comment>
<protein>
    <recommendedName>
        <fullName evidence="6 8">Adenylate kinase</fullName>
        <shortName evidence="6">AK</shortName>
        <ecNumber evidence="6 8">2.7.4.3</ecNumber>
    </recommendedName>
    <alternativeName>
        <fullName evidence="6">ATP-AMP transphosphorylase</fullName>
    </alternativeName>
    <alternativeName>
        <fullName evidence="6">ATP:AMP phosphotransferase</fullName>
    </alternativeName>
    <alternativeName>
        <fullName evidence="6">Adenylate monophosphate kinase</fullName>
    </alternativeName>
</protein>
<dbReference type="Proteomes" id="UP000053577">
    <property type="component" value="Unassembled WGS sequence"/>
</dbReference>
<keyword evidence="4 6" id="KW-0418">Kinase</keyword>
<comment type="pathway">
    <text evidence="6">Purine metabolism; AMP biosynthesis via salvage pathway; AMP from ADP: step 1/1.</text>
</comment>
<feature type="binding site" evidence="6">
    <location>
        <position position="37"/>
    </location>
    <ligand>
        <name>AMP</name>
        <dbReference type="ChEBI" id="CHEBI:456215"/>
    </ligand>
</feature>
<dbReference type="HAMAP" id="MF_00235">
    <property type="entry name" value="Adenylate_kinase_Adk"/>
    <property type="match status" value="1"/>
</dbReference>
<keyword evidence="6" id="KW-0963">Cytoplasm</keyword>
<sequence>MYNVIFLGAPGSGKGTQGEVVAKELRLAHMATGDLFRKAIERGDELGDTVKSYMERGELVPDEITISVVLKHLAGLKDVSGIILDGFPRSLRQAEALDEALVKQGEGIGRVIYINVPEDELVRRLSGRWVCRSCQSPYQCGCAEVAEGKCSRCQGELYQRPDDTPETVKERLKVYFSKTAPLIEYYRSKGKLSEIDGMAEITEVTKRIVSAIKCGK</sequence>
<feature type="binding site" evidence="6">
    <location>
        <position position="160"/>
    </location>
    <ligand>
        <name>AMP</name>
        <dbReference type="ChEBI" id="CHEBI:456215"/>
    </ligand>
</feature>
<dbReference type="UniPathway" id="UPA00588">
    <property type="reaction ID" value="UER00649"/>
</dbReference>
<dbReference type="GeneID" id="3230227"/>
<dbReference type="EMBL" id="JGYD01000010">
    <property type="protein sequence ID" value="KSV18695.1"/>
    <property type="molecule type" value="Genomic_DNA"/>
</dbReference>
<feature type="binding site" evidence="6">
    <location>
        <begin position="11"/>
        <end position="16"/>
    </location>
    <ligand>
        <name>ATP</name>
        <dbReference type="ChEBI" id="CHEBI:30616"/>
    </ligand>
</feature>
<dbReference type="GO" id="GO:0004017">
    <property type="term" value="F:AMP kinase activity"/>
    <property type="evidence" value="ECO:0007669"/>
    <property type="project" value="UniProtKB-UniRule"/>
</dbReference>
<dbReference type="PRINTS" id="PR00094">
    <property type="entry name" value="ADENYLTKNASE"/>
</dbReference>
<gene>
    <name evidence="6" type="primary">adk</name>
    <name evidence="9" type="ORF">DA01_01590</name>
</gene>
<dbReference type="PATRIC" id="fig|243164.10.peg.473"/>
<dbReference type="SMR" id="A0A0V8M4J0"/>
<dbReference type="InterPro" id="IPR033690">
    <property type="entry name" value="Adenylat_kinase_CS"/>
</dbReference>
<evidence type="ECO:0000313" key="10">
    <source>
        <dbReference type="Proteomes" id="UP000053577"/>
    </source>
</evidence>
<dbReference type="NCBIfam" id="TIGR01351">
    <property type="entry name" value="adk"/>
    <property type="match status" value="1"/>
</dbReference>
<feature type="binding site" evidence="6">
    <location>
        <position position="128"/>
    </location>
    <ligand>
        <name>ATP</name>
        <dbReference type="ChEBI" id="CHEBI:30616"/>
    </ligand>
</feature>
<comment type="domain">
    <text evidence="6">Consists of three domains, a large central CORE domain and two small peripheral domains, NMPbind and LID, which undergo movements during catalysis. The LID domain closes over the site of phosphoryl transfer upon ATP binding. Assembling and dissambling the active center during each catalytic cycle provides an effective means to prevent ATP hydrolysis.</text>
</comment>
<feature type="region of interest" description="NMP" evidence="6">
    <location>
        <begin position="31"/>
        <end position="60"/>
    </location>
</feature>
<evidence type="ECO:0000256" key="8">
    <source>
        <dbReference type="RuleBase" id="RU003331"/>
    </source>
</evidence>
<dbReference type="PANTHER" id="PTHR23359">
    <property type="entry name" value="NUCLEOTIDE KINASE"/>
    <property type="match status" value="1"/>
</dbReference>
<accession>A0A0V8M4J0</accession>
<evidence type="ECO:0000256" key="7">
    <source>
        <dbReference type="RuleBase" id="RU003330"/>
    </source>
</evidence>
<feature type="binding site" evidence="6">
    <location>
        <position position="199"/>
    </location>
    <ligand>
        <name>ATP</name>
        <dbReference type="ChEBI" id="CHEBI:30616"/>
    </ligand>
</feature>
<dbReference type="FunFam" id="3.40.50.300:FF:000106">
    <property type="entry name" value="Adenylate kinase mitochondrial"/>
    <property type="match status" value="1"/>
</dbReference>
<dbReference type="Gene3D" id="3.40.50.300">
    <property type="entry name" value="P-loop containing nucleotide triphosphate hydrolases"/>
    <property type="match status" value="1"/>
</dbReference>
<comment type="caution">
    <text evidence="9">The sequence shown here is derived from an EMBL/GenBank/DDBJ whole genome shotgun (WGS) entry which is preliminary data.</text>
</comment>
<dbReference type="NCBIfam" id="NF001381">
    <property type="entry name" value="PRK00279.1-3"/>
    <property type="match status" value="1"/>
</dbReference>
<evidence type="ECO:0000313" key="9">
    <source>
        <dbReference type="EMBL" id="KSV18695.1"/>
    </source>
</evidence>
<name>A0A0V8M4J0_9CHLR</name>
<keyword evidence="5 6" id="KW-0067">ATP-binding</keyword>
<evidence type="ECO:0000256" key="2">
    <source>
        <dbReference type="ARBA" id="ARBA00022727"/>
    </source>
</evidence>
<comment type="subcellular location">
    <subcellularLocation>
        <location evidence="6 8">Cytoplasm</location>
    </subcellularLocation>
</comment>
<dbReference type="GO" id="GO:0044209">
    <property type="term" value="P:AMP salvage"/>
    <property type="evidence" value="ECO:0007669"/>
    <property type="project" value="UniProtKB-UniRule"/>
</dbReference>
<reference evidence="9 10" key="1">
    <citation type="journal article" date="2015" name="Sci. Rep.">
        <title>A comparative genomics and reductive dehalogenase gene transcription study of two chloroethene-respiring bacteria, Dehalococcoides mccartyi strains MB and 11a.</title>
        <authorList>
            <person name="Low A."/>
            <person name="Shen Z."/>
            <person name="Cheng D."/>
            <person name="Rogers M.J."/>
            <person name="Lee P.K."/>
            <person name="He J."/>
        </authorList>
    </citation>
    <scope>NUCLEOTIDE SEQUENCE [LARGE SCALE GENOMIC DNA]</scope>
    <source>
        <strain evidence="9 10">MB</strain>
    </source>
</reference>
<dbReference type="Pfam" id="PF00406">
    <property type="entry name" value="ADK"/>
    <property type="match status" value="1"/>
</dbReference>
<evidence type="ECO:0000256" key="3">
    <source>
        <dbReference type="ARBA" id="ARBA00022741"/>
    </source>
</evidence>
<evidence type="ECO:0000256" key="6">
    <source>
        <dbReference type="HAMAP-Rule" id="MF_00235"/>
    </source>
</evidence>
<dbReference type="NCBIfam" id="NF011100">
    <property type="entry name" value="PRK14527.1"/>
    <property type="match status" value="1"/>
</dbReference>
<comment type="function">
    <text evidence="6">Catalyzes the reversible transfer of the terminal phosphate group between ATP and AMP. Plays an important role in cellular energy homeostasis and in adenine nucleotide metabolism.</text>
</comment>
<evidence type="ECO:0000256" key="4">
    <source>
        <dbReference type="ARBA" id="ARBA00022777"/>
    </source>
</evidence>
<dbReference type="RefSeq" id="WP_010936272.1">
    <property type="nucleotide sequence ID" value="NZ_JAWQJB010000001.1"/>
</dbReference>